<reference evidence="1" key="1">
    <citation type="journal article" date="2002" name="Nature">
        <title>The genome sequence and structure of rice chromosome 1.</title>
        <authorList>
            <person name="Sasaki T."/>
            <person name="Matsumoto T."/>
            <person name="Yamamoto K."/>
            <person name="Sakata K."/>
            <person name="Baba T."/>
            <person name="Katayose Y."/>
            <person name="Wu J."/>
            <person name="Niimura Y."/>
            <person name="Cheng Z."/>
            <person name="Nagamura Y."/>
            <person name="Antonio B.A."/>
            <person name="Kanamori H."/>
            <person name="Hosokawa S."/>
            <person name="Masukawa M."/>
            <person name="Arikawa K."/>
            <person name="Chiden Y."/>
            <person name="Hayashi M."/>
            <person name="Okamoto M."/>
            <person name="Ando T."/>
            <person name="Aoki H."/>
            <person name="Arita K."/>
            <person name="Hamada M."/>
            <person name="Harada C."/>
            <person name="Hijishita S."/>
            <person name="Honda M."/>
            <person name="Ichikawa Y."/>
            <person name="Idonuma A."/>
            <person name="Iijima M."/>
            <person name="Ikeda M."/>
            <person name="Ikeno M."/>
            <person name="Itoh S."/>
            <person name="Itoh T."/>
            <person name="Itoh Y."/>
            <person name="Itoh Y."/>
            <person name="Iwabuchi A."/>
            <person name="Kamiya K."/>
            <person name="Karasawa W."/>
            <person name="Katagiri S."/>
            <person name="Kikuta A."/>
            <person name="Kobayashi N."/>
            <person name="Kono I."/>
            <person name="Machita K."/>
            <person name="Maehara T."/>
            <person name="Mizuno H."/>
            <person name="Mizubayashi T."/>
            <person name="Mukai Y."/>
            <person name="Nagasaki H."/>
            <person name="Nakashima M."/>
            <person name="Nakama Y."/>
            <person name="Nakamichi Y."/>
            <person name="Nakamura M."/>
            <person name="Namiki N."/>
            <person name="Negishi M."/>
            <person name="Ohta I."/>
            <person name="Ono N."/>
            <person name="Saji S."/>
            <person name="Sakai K."/>
            <person name="Shibata M."/>
            <person name="Shimokawa T."/>
            <person name="Shomura A."/>
            <person name="Song J."/>
            <person name="Takazaki Y."/>
            <person name="Terasawa K."/>
            <person name="Tsuji K."/>
            <person name="Waki K."/>
            <person name="Yamagata H."/>
            <person name="Yamane H."/>
            <person name="Yoshiki S."/>
            <person name="Yoshihara R."/>
            <person name="Yukawa K."/>
            <person name="Zhong H."/>
            <person name="Iwama H."/>
            <person name="Endo T."/>
            <person name="Ito H."/>
            <person name="Hahn J.H."/>
            <person name="Kim H.I."/>
            <person name="Eun M.Y."/>
            <person name="Yano M."/>
            <person name="Jiang J."/>
            <person name="Gojobori T."/>
        </authorList>
    </citation>
    <scope>NUCLEOTIDE SEQUENCE</scope>
</reference>
<organism evidence="1">
    <name type="scientific">Oryza sativa subsp. japonica</name>
    <name type="common">Rice</name>
    <dbReference type="NCBI Taxonomy" id="39947"/>
    <lineage>
        <taxon>Eukaryota</taxon>
        <taxon>Viridiplantae</taxon>
        <taxon>Streptophyta</taxon>
        <taxon>Embryophyta</taxon>
        <taxon>Tracheophyta</taxon>
        <taxon>Spermatophyta</taxon>
        <taxon>Magnoliopsida</taxon>
        <taxon>Liliopsida</taxon>
        <taxon>Poales</taxon>
        <taxon>Poaceae</taxon>
        <taxon>BOP clade</taxon>
        <taxon>Oryzoideae</taxon>
        <taxon>Oryzeae</taxon>
        <taxon>Oryzinae</taxon>
        <taxon>Oryza</taxon>
        <taxon>Oryza sativa</taxon>
    </lineage>
</organism>
<accession>Q5ZAT8</accession>
<gene>
    <name evidence="1" type="ORF">P0463A02.32</name>
</gene>
<proteinExistence type="predicted"/>
<dbReference type="Proteomes" id="UP000817658">
    <property type="component" value="Chromosome 1"/>
</dbReference>
<dbReference type="EMBL" id="AP003258">
    <property type="protein sequence ID" value="BAD52933.1"/>
    <property type="molecule type" value="Genomic_DNA"/>
</dbReference>
<evidence type="ECO:0000313" key="1">
    <source>
        <dbReference type="EMBL" id="BAD52933.1"/>
    </source>
</evidence>
<sequence length="54" mass="5729">MYLSNTQSLPPSLSLSNIPSTLFQPYGAGERCDGDGPPLLGNAMATEVLTPRHL</sequence>
<name>Q5ZAT8_ORYSJ</name>
<protein>
    <submittedName>
        <fullName evidence="1">Uncharacterized protein</fullName>
    </submittedName>
</protein>
<dbReference type="AlphaFoldDB" id="Q5ZAT8"/>